<dbReference type="Proteomes" id="UP000059188">
    <property type="component" value="Unassembled WGS sequence"/>
</dbReference>
<sequence length="580" mass="62338">MWLSKLIVPTSLAYVVFSVILQLVHGATLSKTLARDKTLASTDSRQPRALDLYEASIIELQSGLQNGHFTSVDLVKVYFARISQVNHAGPKLNAILETNPRALNQAHALDEECKHTGPRSVLHGIPILVKDSIATLASDGMNTTAGSYALLGSVVRGEATVVAKLRQAGAIILGKTNLCEWSHARGNLPNGWSARGGQTKNPYYPNSDPCGSSSGSAVAVAIGLAAGSLGAETDGSIVCPASYNNIVGIKPTVGLTSRSGVIPMSSHQDTVGPLTRSVADGAAILSIIAGRDERDNFTSTTSSLIPDYTQFLDPGAIRGKRFGVPRKVFTNETLMNTHTSVNVEFGKALDRIRKLGGVIVDPADFPSAEEMSYKQEEVIAMVQFKIGLNAYIKDLVSVPTGVSSFADIIAFNNANKDLEQPEGYEDQSMLIFAESTTGYNSTYHQVLSQNQNLARDRGIDAVLKLHKLDALLLPANLHTALPAAMAGYPTVTVPLGFHPNDTKPFLETQGPHQVLYPAPGMPFGLSFIGTAYTEPSLIGFAYAYEQYTRTRLKRRAYKEAVPTIQFDDIIGKSERGSVDF</sequence>
<dbReference type="InterPro" id="IPR036928">
    <property type="entry name" value="AS_sf"/>
</dbReference>
<dbReference type="PANTHER" id="PTHR42678">
    <property type="entry name" value="AMIDASE"/>
    <property type="match status" value="1"/>
</dbReference>
<dbReference type="AlphaFoldDB" id="A0A0B7F9X5"/>
<keyword evidence="3" id="KW-1185">Reference proteome</keyword>
<proteinExistence type="predicted"/>
<feature type="domain" description="Amidase" evidence="1">
    <location>
        <begin position="74"/>
        <end position="537"/>
    </location>
</feature>
<protein>
    <recommendedName>
        <fullName evidence="1">Amidase domain-containing protein</fullName>
    </recommendedName>
</protein>
<gene>
    <name evidence="2" type="ORF">RSOLAG1IB_06085</name>
</gene>
<dbReference type="PANTHER" id="PTHR42678:SF34">
    <property type="entry name" value="OS04G0183300 PROTEIN"/>
    <property type="match status" value="1"/>
</dbReference>
<dbReference type="Pfam" id="PF01425">
    <property type="entry name" value="Amidase"/>
    <property type="match status" value="1"/>
</dbReference>
<dbReference type="InterPro" id="IPR023631">
    <property type="entry name" value="Amidase_dom"/>
</dbReference>
<organism evidence="2 3">
    <name type="scientific">Thanatephorus cucumeris (strain AG1-IB / isolate 7/3/14)</name>
    <name type="common">Lettuce bottom rot fungus</name>
    <name type="synonym">Rhizoctonia solani</name>
    <dbReference type="NCBI Taxonomy" id="1108050"/>
    <lineage>
        <taxon>Eukaryota</taxon>
        <taxon>Fungi</taxon>
        <taxon>Dikarya</taxon>
        <taxon>Basidiomycota</taxon>
        <taxon>Agaricomycotina</taxon>
        <taxon>Agaricomycetes</taxon>
        <taxon>Cantharellales</taxon>
        <taxon>Ceratobasidiaceae</taxon>
        <taxon>Rhizoctonia</taxon>
        <taxon>Rhizoctonia solani AG-1</taxon>
    </lineage>
</organism>
<evidence type="ECO:0000313" key="3">
    <source>
        <dbReference type="Proteomes" id="UP000059188"/>
    </source>
</evidence>
<accession>A0A0B7F9X5</accession>
<name>A0A0B7F9X5_THACB</name>
<dbReference type="EMBL" id="LN679110">
    <property type="protein sequence ID" value="CEL53017.1"/>
    <property type="molecule type" value="Genomic_DNA"/>
</dbReference>
<dbReference type="STRING" id="1108050.A0A0B7F9X5"/>
<dbReference type="Gene3D" id="3.90.1300.10">
    <property type="entry name" value="Amidase signature (AS) domain"/>
    <property type="match status" value="1"/>
</dbReference>
<evidence type="ECO:0000259" key="1">
    <source>
        <dbReference type="Pfam" id="PF01425"/>
    </source>
</evidence>
<dbReference type="OrthoDB" id="566138at2759"/>
<reference evidence="2 3" key="1">
    <citation type="submission" date="2014-11" db="EMBL/GenBank/DDBJ databases">
        <authorList>
            <person name="Wibberg Daniel"/>
        </authorList>
    </citation>
    <scope>NUCLEOTIDE SEQUENCE [LARGE SCALE GENOMIC DNA]</scope>
    <source>
        <strain evidence="2">Rhizoctonia solani AG1-IB 7/3/14</strain>
    </source>
</reference>
<evidence type="ECO:0000313" key="2">
    <source>
        <dbReference type="EMBL" id="CEL53017.1"/>
    </source>
</evidence>
<dbReference type="SUPFAM" id="SSF75304">
    <property type="entry name" value="Amidase signature (AS) enzymes"/>
    <property type="match status" value="1"/>
</dbReference>